<keyword evidence="2" id="KW-1185">Reference proteome</keyword>
<name>T1KI78_TETUR</name>
<dbReference type="Proteomes" id="UP000015104">
    <property type="component" value="Unassembled WGS sequence"/>
</dbReference>
<protein>
    <submittedName>
        <fullName evidence="1">Uncharacterized protein</fullName>
    </submittedName>
</protein>
<dbReference type="AlphaFoldDB" id="T1KI78"/>
<dbReference type="HOGENOM" id="CLU_2674271_0_0_1"/>
<reference evidence="1" key="2">
    <citation type="submission" date="2015-06" db="UniProtKB">
        <authorList>
            <consortium name="EnsemblMetazoa"/>
        </authorList>
    </citation>
    <scope>IDENTIFICATION</scope>
</reference>
<accession>T1KI78</accession>
<evidence type="ECO:0000313" key="1">
    <source>
        <dbReference type="EnsemblMetazoa" id="tetur12g00370.1"/>
    </source>
</evidence>
<sequence>MFASIYTDESAPSVLPEFYDLINTKGQITNLTIHSKNSIGSMIVRTNTLVELARRFCNKGIHSCILQNTKPDDPM</sequence>
<dbReference type="EnsemblMetazoa" id="tetur12g00370.1">
    <property type="protein sequence ID" value="tetur12g00370.1"/>
    <property type="gene ID" value="tetur12g00370"/>
</dbReference>
<reference evidence="2" key="1">
    <citation type="submission" date="2011-08" db="EMBL/GenBank/DDBJ databases">
        <authorList>
            <person name="Rombauts S."/>
        </authorList>
    </citation>
    <scope>NUCLEOTIDE SEQUENCE</scope>
    <source>
        <strain evidence="2">London</strain>
    </source>
</reference>
<organism evidence="1 2">
    <name type="scientific">Tetranychus urticae</name>
    <name type="common">Two-spotted spider mite</name>
    <dbReference type="NCBI Taxonomy" id="32264"/>
    <lineage>
        <taxon>Eukaryota</taxon>
        <taxon>Metazoa</taxon>
        <taxon>Ecdysozoa</taxon>
        <taxon>Arthropoda</taxon>
        <taxon>Chelicerata</taxon>
        <taxon>Arachnida</taxon>
        <taxon>Acari</taxon>
        <taxon>Acariformes</taxon>
        <taxon>Trombidiformes</taxon>
        <taxon>Prostigmata</taxon>
        <taxon>Eleutherengona</taxon>
        <taxon>Raphignathae</taxon>
        <taxon>Tetranychoidea</taxon>
        <taxon>Tetranychidae</taxon>
        <taxon>Tetranychus</taxon>
    </lineage>
</organism>
<evidence type="ECO:0000313" key="2">
    <source>
        <dbReference type="Proteomes" id="UP000015104"/>
    </source>
</evidence>
<proteinExistence type="predicted"/>
<dbReference type="EMBL" id="CAEY01000111">
    <property type="status" value="NOT_ANNOTATED_CDS"/>
    <property type="molecule type" value="Genomic_DNA"/>
</dbReference>